<evidence type="ECO:0000256" key="1">
    <source>
        <dbReference type="SAM" id="Phobius"/>
    </source>
</evidence>
<sequence>MNVGITIALVICMFLMMGMIPLLVFMGLGSALGAQSSEMRVLVAFFLFAGIVVFLTSLGAFVLIQKEDCGKVQSVAKAANNAGLAMLIQIATLVLVWLITPLRGIVTNLLPPDLDPNISDALGYGYFGAFAGAFSTLIGASFSGMCDDVVTPTTATAAAKPATKPATAK</sequence>
<evidence type="ECO:0000313" key="2">
    <source>
        <dbReference type="EMBL" id="QHU32071.1"/>
    </source>
</evidence>
<keyword evidence="1" id="KW-1133">Transmembrane helix</keyword>
<proteinExistence type="predicted"/>
<organism evidence="2">
    <name type="scientific">viral metagenome</name>
    <dbReference type="NCBI Taxonomy" id="1070528"/>
    <lineage>
        <taxon>unclassified sequences</taxon>
        <taxon>metagenomes</taxon>
        <taxon>organismal metagenomes</taxon>
    </lineage>
</organism>
<accession>A0A6C0LQR2</accession>
<feature type="transmembrane region" description="Helical" evidence="1">
    <location>
        <begin position="43"/>
        <end position="64"/>
    </location>
</feature>
<feature type="transmembrane region" description="Helical" evidence="1">
    <location>
        <begin position="122"/>
        <end position="142"/>
    </location>
</feature>
<name>A0A6C0LQR2_9ZZZZ</name>
<feature type="transmembrane region" description="Helical" evidence="1">
    <location>
        <begin position="84"/>
        <end position="102"/>
    </location>
</feature>
<keyword evidence="1" id="KW-0472">Membrane</keyword>
<reference evidence="2" key="1">
    <citation type="journal article" date="2020" name="Nature">
        <title>Giant virus diversity and host interactions through global metagenomics.</title>
        <authorList>
            <person name="Schulz F."/>
            <person name="Roux S."/>
            <person name="Paez-Espino D."/>
            <person name="Jungbluth S."/>
            <person name="Walsh D.A."/>
            <person name="Denef V.J."/>
            <person name="McMahon K.D."/>
            <person name="Konstantinidis K.T."/>
            <person name="Eloe-Fadrosh E.A."/>
            <person name="Kyrpides N.C."/>
            <person name="Woyke T."/>
        </authorList>
    </citation>
    <scope>NUCLEOTIDE SEQUENCE</scope>
    <source>
        <strain evidence="2">GVMAG-M-3300027963-41</strain>
    </source>
</reference>
<protein>
    <submittedName>
        <fullName evidence="2">Uncharacterized protein</fullName>
    </submittedName>
</protein>
<keyword evidence="1" id="KW-0812">Transmembrane</keyword>
<dbReference type="AlphaFoldDB" id="A0A6C0LQR2"/>
<dbReference type="EMBL" id="MN740535">
    <property type="protein sequence ID" value="QHU32071.1"/>
    <property type="molecule type" value="Genomic_DNA"/>
</dbReference>